<gene>
    <name evidence="1" type="ORF">H8E23_04955</name>
</gene>
<reference evidence="1 2" key="1">
    <citation type="submission" date="2020-08" db="EMBL/GenBank/DDBJ databases">
        <title>Bridging the membrane lipid divide: bacteria of the FCB group superphylum have the potential to synthesize archaeal ether lipids.</title>
        <authorList>
            <person name="Villanueva L."/>
            <person name="Von Meijenfeldt F.A.B."/>
            <person name="Westbye A.B."/>
            <person name="Yadav S."/>
            <person name="Hopmans E.C."/>
            <person name="Dutilh B.E."/>
            <person name="Sinninghe Damste J.S."/>
        </authorList>
    </citation>
    <scope>NUCLEOTIDE SEQUENCE [LARGE SCALE GENOMIC DNA]</scope>
    <source>
        <strain evidence="1">NIOZ-UU30</strain>
    </source>
</reference>
<proteinExistence type="predicted"/>
<dbReference type="Gene3D" id="1.10.10.10">
    <property type="entry name" value="Winged helix-like DNA-binding domain superfamily/Winged helix DNA-binding domain"/>
    <property type="match status" value="1"/>
</dbReference>
<accession>A0A8J6TGK0</accession>
<dbReference type="AlphaFoldDB" id="A0A8J6TGK0"/>
<protein>
    <submittedName>
        <fullName evidence="1">MarR family transcriptional regulator</fullName>
    </submittedName>
</protein>
<comment type="caution">
    <text evidence="1">The sequence shown here is derived from an EMBL/GenBank/DDBJ whole genome shotgun (WGS) entry which is preliminary data.</text>
</comment>
<evidence type="ECO:0000313" key="1">
    <source>
        <dbReference type="EMBL" id="MBC8360725.1"/>
    </source>
</evidence>
<dbReference type="InterPro" id="IPR036388">
    <property type="entry name" value="WH-like_DNA-bd_sf"/>
</dbReference>
<evidence type="ECO:0000313" key="2">
    <source>
        <dbReference type="Proteomes" id="UP000603434"/>
    </source>
</evidence>
<dbReference type="SUPFAM" id="SSF46785">
    <property type="entry name" value="Winged helix' DNA-binding domain"/>
    <property type="match status" value="1"/>
</dbReference>
<sequence length="119" mass="13699">MKKQIQIGVGDAASTAKGFIDAWRRAERDEKGKTEHRLYFESLEKLLKTLTSGRWVLLKILRRKGPMSIRALANALGRDYKNVYTDVRQLENIGLIGRTEDEKIKVPWDIVEARFRLAA</sequence>
<dbReference type="Proteomes" id="UP000603434">
    <property type="component" value="Unassembled WGS sequence"/>
</dbReference>
<dbReference type="Pfam" id="PF25212">
    <property type="entry name" value="HVO_A0114"/>
    <property type="match status" value="1"/>
</dbReference>
<dbReference type="InterPro" id="IPR036390">
    <property type="entry name" value="WH_DNA-bd_sf"/>
</dbReference>
<dbReference type="EMBL" id="JACNJH010000102">
    <property type="protein sequence ID" value="MBC8360725.1"/>
    <property type="molecule type" value="Genomic_DNA"/>
</dbReference>
<name>A0A8J6TGK0_9BACT</name>
<organism evidence="1 2">
    <name type="scientific">Candidatus Desulfatibia profunda</name>
    <dbReference type="NCBI Taxonomy" id="2841695"/>
    <lineage>
        <taxon>Bacteria</taxon>
        <taxon>Pseudomonadati</taxon>
        <taxon>Thermodesulfobacteriota</taxon>
        <taxon>Desulfobacteria</taxon>
        <taxon>Desulfobacterales</taxon>
        <taxon>Desulfobacterales incertae sedis</taxon>
        <taxon>Candidatus Desulfatibia</taxon>
    </lineage>
</organism>